<proteinExistence type="predicted"/>
<dbReference type="OrthoDB" id="9800666at2"/>
<dbReference type="Proteomes" id="UP000245697">
    <property type="component" value="Unassembled WGS sequence"/>
</dbReference>
<dbReference type="InterPro" id="IPR036378">
    <property type="entry name" value="FAS1_dom_sf"/>
</dbReference>
<accession>A0A316FT65</accession>
<dbReference type="EMBL" id="QGGR01000013">
    <property type="protein sequence ID" value="PWK43502.1"/>
    <property type="molecule type" value="Genomic_DNA"/>
</dbReference>
<evidence type="ECO:0000313" key="4">
    <source>
        <dbReference type="EMBL" id="PWK43502.1"/>
    </source>
</evidence>
<dbReference type="FunFam" id="2.30.180.10:FF:000019">
    <property type="entry name" value="Cell surface lipoprotein"/>
    <property type="match status" value="1"/>
</dbReference>
<evidence type="ECO:0000313" key="5">
    <source>
        <dbReference type="Proteomes" id="UP000245697"/>
    </source>
</evidence>
<sequence>MRVIKFTAVTATALFSISLAACGGDADDSTAAPAAPTMTTAAASPSPMMNMVNFGPGCAAVPTDPANKGSFESMAQVPVATAASGNPLLSTLVSAVKQAGLVDSLNTADGITVFAPTNDAFGRIPEADLKKVLADKKTLSSILTFHVVPGKLTPADLAGTHKTLQGGEVTVSGSGQQFKVADSASVICGNVQTANANVYIIDTVLMPQS</sequence>
<reference evidence="4 5" key="1">
    <citation type="submission" date="2018-05" db="EMBL/GenBank/DDBJ databases">
        <title>Genomic Encyclopedia of Archaeal and Bacterial Type Strains, Phase II (KMG-II): from individual species to whole genera.</title>
        <authorList>
            <person name="Goeker M."/>
        </authorList>
    </citation>
    <scope>NUCLEOTIDE SEQUENCE [LARGE SCALE GENOMIC DNA]</scope>
    <source>
        <strain evidence="4 5">DSM 45184</strain>
    </source>
</reference>
<protein>
    <submittedName>
        <fullName evidence="4">Putative surface protein with fasciclin (FAS1) repeats</fullName>
    </submittedName>
</protein>
<feature type="signal peptide" evidence="2">
    <location>
        <begin position="1"/>
        <end position="20"/>
    </location>
</feature>
<feature type="domain" description="FAS1" evidence="3">
    <location>
        <begin position="76"/>
        <end position="205"/>
    </location>
</feature>
<dbReference type="PROSITE" id="PS50213">
    <property type="entry name" value="FAS1"/>
    <property type="match status" value="1"/>
</dbReference>
<dbReference type="Gene3D" id="2.30.180.10">
    <property type="entry name" value="FAS1 domain"/>
    <property type="match status" value="1"/>
</dbReference>
<comment type="caution">
    <text evidence="4">The sequence shown here is derived from an EMBL/GenBank/DDBJ whole genome shotgun (WGS) entry which is preliminary data.</text>
</comment>
<organism evidence="4 5">
    <name type="scientific">Actinoplanes xinjiangensis</name>
    <dbReference type="NCBI Taxonomy" id="512350"/>
    <lineage>
        <taxon>Bacteria</taxon>
        <taxon>Bacillati</taxon>
        <taxon>Actinomycetota</taxon>
        <taxon>Actinomycetes</taxon>
        <taxon>Micromonosporales</taxon>
        <taxon>Micromonosporaceae</taxon>
        <taxon>Actinoplanes</taxon>
    </lineage>
</organism>
<evidence type="ECO:0000256" key="1">
    <source>
        <dbReference type="ARBA" id="ARBA00022729"/>
    </source>
</evidence>
<dbReference type="AlphaFoldDB" id="A0A316FT65"/>
<dbReference type="GO" id="GO:0005615">
    <property type="term" value="C:extracellular space"/>
    <property type="evidence" value="ECO:0007669"/>
    <property type="project" value="TreeGrafter"/>
</dbReference>
<keyword evidence="1 2" id="KW-0732">Signal</keyword>
<dbReference type="GO" id="GO:0050839">
    <property type="term" value="F:cell adhesion molecule binding"/>
    <property type="evidence" value="ECO:0007669"/>
    <property type="project" value="TreeGrafter"/>
</dbReference>
<dbReference type="PANTHER" id="PTHR10900:SF77">
    <property type="entry name" value="FI19380P1"/>
    <property type="match status" value="1"/>
</dbReference>
<name>A0A316FT65_9ACTN</name>
<dbReference type="InterPro" id="IPR050904">
    <property type="entry name" value="Adhesion/Biosynth-related"/>
</dbReference>
<dbReference type="GO" id="GO:0007155">
    <property type="term" value="P:cell adhesion"/>
    <property type="evidence" value="ECO:0007669"/>
    <property type="project" value="TreeGrafter"/>
</dbReference>
<dbReference type="SMART" id="SM00554">
    <property type="entry name" value="FAS1"/>
    <property type="match status" value="1"/>
</dbReference>
<evidence type="ECO:0000256" key="2">
    <source>
        <dbReference type="SAM" id="SignalP"/>
    </source>
</evidence>
<feature type="chain" id="PRO_5038720584" evidence="2">
    <location>
        <begin position="21"/>
        <end position="209"/>
    </location>
</feature>
<dbReference type="GO" id="GO:0031012">
    <property type="term" value="C:extracellular matrix"/>
    <property type="evidence" value="ECO:0007669"/>
    <property type="project" value="TreeGrafter"/>
</dbReference>
<dbReference type="PROSITE" id="PS51257">
    <property type="entry name" value="PROKAR_LIPOPROTEIN"/>
    <property type="match status" value="1"/>
</dbReference>
<keyword evidence="5" id="KW-1185">Reference proteome</keyword>
<dbReference type="SUPFAM" id="SSF82153">
    <property type="entry name" value="FAS1 domain"/>
    <property type="match status" value="1"/>
</dbReference>
<dbReference type="InterPro" id="IPR000782">
    <property type="entry name" value="FAS1_domain"/>
</dbReference>
<evidence type="ECO:0000259" key="3">
    <source>
        <dbReference type="PROSITE" id="PS50213"/>
    </source>
</evidence>
<dbReference type="GO" id="GO:0030198">
    <property type="term" value="P:extracellular matrix organization"/>
    <property type="evidence" value="ECO:0007669"/>
    <property type="project" value="TreeGrafter"/>
</dbReference>
<gene>
    <name evidence="4" type="ORF">BC793_113184</name>
</gene>
<dbReference type="PANTHER" id="PTHR10900">
    <property type="entry name" value="PERIOSTIN-RELATED"/>
    <property type="match status" value="1"/>
</dbReference>
<dbReference type="Pfam" id="PF02469">
    <property type="entry name" value="Fasciclin"/>
    <property type="match status" value="1"/>
</dbReference>